<feature type="binding site" evidence="15">
    <location>
        <position position="465"/>
    </location>
    <ligand>
        <name>Mg(2+)</name>
        <dbReference type="ChEBI" id="CHEBI:18420"/>
        <note>shared with alpha subunit</note>
    </ligand>
</feature>
<evidence type="ECO:0000256" key="5">
    <source>
        <dbReference type="ARBA" id="ARBA00022555"/>
    </source>
</evidence>
<dbReference type="InterPro" id="IPR002547">
    <property type="entry name" value="tRNA-bd_dom"/>
</dbReference>
<dbReference type="InterPro" id="IPR012340">
    <property type="entry name" value="NA-bd_OB-fold"/>
</dbReference>
<dbReference type="GO" id="GO:0000287">
    <property type="term" value="F:magnesium ion binding"/>
    <property type="evidence" value="ECO:0007669"/>
    <property type="project" value="UniProtKB-UniRule"/>
</dbReference>
<dbReference type="FunFam" id="3.30.70.380:FF:000001">
    <property type="entry name" value="Phenylalanine--tRNA ligase beta subunit"/>
    <property type="match status" value="1"/>
</dbReference>
<evidence type="ECO:0000256" key="9">
    <source>
        <dbReference type="ARBA" id="ARBA00022840"/>
    </source>
</evidence>
<dbReference type="Gene3D" id="3.30.56.10">
    <property type="match status" value="2"/>
</dbReference>
<dbReference type="Pfam" id="PF01588">
    <property type="entry name" value="tRNA_bind"/>
    <property type="match status" value="1"/>
</dbReference>
<dbReference type="HAMAP" id="MF_00283">
    <property type="entry name" value="Phe_tRNA_synth_beta1"/>
    <property type="match status" value="1"/>
</dbReference>
<dbReference type="Proteomes" id="UP000190911">
    <property type="component" value="Chromosome I"/>
</dbReference>
<dbReference type="InterPro" id="IPR005146">
    <property type="entry name" value="B3/B4_tRNA-bd"/>
</dbReference>
<keyword evidence="4 15" id="KW-0963">Cytoplasm</keyword>
<evidence type="ECO:0000256" key="6">
    <source>
        <dbReference type="ARBA" id="ARBA00022598"/>
    </source>
</evidence>
<feature type="domain" description="B5" evidence="19">
    <location>
        <begin position="402"/>
        <end position="477"/>
    </location>
</feature>
<dbReference type="Gene3D" id="3.50.40.10">
    <property type="entry name" value="Phenylalanyl-trna Synthetase, Chain B, domain 3"/>
    <property type="match status" value="1"/>
</dbReference>
<dbReference type="SMART" id="SM00896">
    <property type="entry name" value="FDX-ACB"/>
    <property type="match status" value="1"/>
</dbReference>
<evidence type="ECO:0000256" key="12">
    <source>
        <dbReference type="ARBA" id="ARBA00022917"/>
    </source>
</evidence>
<comment type="catalytic activity">
    <reaction evidence="14 15">
        <text>tRNA(Phe) + L-phenylalanine + ATP = L-phenylalanyl-tRNA(Phe) + AMP + diphosphate + H(+)</text>
        <dbReference type="Rhea" id="RHEA:19413"/>
        <dbReference type="Rhea" id="RHEA-COMP:9668"/>
        <dbReference type="Rhea" id="RHEA-COMP:9699"/>
        <dbReference type="ChEBI" id="CHEBI:15378"/>
        <dbReference type="ChEBI" id="CHEBI:30616"/>
        <dbReference type="ChEBI" id="CHEBI:33019"/>
        <dbReference type="ChEBI" id="CHEBI:58095"/>
        <dbReference type="ChEBI" id="CHEBI:78442"/>
        <dbReference type="ChEBI" id="CHEBI:78531"/>
        <dbReference type="ChEBI" id="CHEBI:456215"/>
        <dbReference type="EC" id="6.1.1.20"/>
    </reaction>
</comment>
<dbReference type="SUPFAM" id="SSF56037">
    <property type="entry name" value="PheT/TilS domain"/>
    <property type="match status" value="1"/>
</dbReference>
<dbReference type="InterPro" id="IPR045864">
    <property type="entry name" value="aa-tRNA-synth_II/BPL/LPL"/>
</dbReference>
<dbReference type="STRING" id="29571.SAMN05878437_0433"/>
<dbReference type="Gene3D" id="2.40.50.140">
    <property type="entry name" value="Nucleic acid-binding proteins"/>
    <property type="match status" value="1"/>
</dbReference>
<dbReference type="GO" id="GO:0006432">
    <property type="term" value="P:phenylalanyl-tRNA aminoacylation"/>
    <property type="evidence" value="ECO:0007669"/>
    <property type="project" value="UniProtKB-UniRule"/>
</dbReference>
<evidence type="ECO:0000256" key="7">
    <source>
        <dbReference type="ARBA" id="ARBA00022723"/>
    </source>
</evidence>
<dbReference type="SMART" id="SM00874">
    <property type="entry name" value="B5"/>
    <property type="match status" value="1"/>
</dbReference>
<keyword evidence="11 16" id="KW-0694">RNA-binding</keyword>
<dbReference type="GO" id="GO:0000049">
    <property type="term" value="F:tRNA binding"/>
    <property type="evidence" value="ECO:0007669"/>
    <property type="project" value="UniProtKB-UniRule"/>
</dbReference>
<feature type="binding site" evidence="15">
    <location>
        <position position="455"/>
    </location>
    <ligand>
        <name>Mg(2+)</name>
        <dbReference type="ChEBI" id="CHEBI:18420"/>
        <note>shared with alpha subunit</note>
    </ligand>
</feature>
<evidence type="ECO:0000256" key="2">
    <source>
        <dbReference type="ARBA" id="ARBA00008653"/>
    </source>
</evidence>
<dbReference type="NCBIfam" id="NF045760">
    <property type="entry name" value="YtpR"/>
    <property type="match status" value="1"/>
</dbReference>
<dbReference type="SUPFAM" id="SSF46955">
    <property type="entry name" value="Putative DNA-binding domain"/>
    <property type="match status" value="1"/>
</dbReference>
<organism evidence="20 21">
    <name type="scientific">Vreelandella subglaciescola</name>
    <dbReference type="NCBI Taxonomy" id="29571"/>
    <lineage>
        <taxon>Bacteria</taxon>
        <taxon>Pseudomonadati</taxon>
        <taxon>Pseudomonadota</taxon>
        <taxon>Gammaproteobacteria</taxon>
        <taxon>Oceanospirillales</taxon>
        <taxon>Halomonadaceae</taxon>
        <taxon>Vreelandella</taxon>
    </lineage>
</organism>
<dbReference type="AlphaFoldDB" id="A0A1M7ETK5"/>
<evidence type="ECO:0000259" key="17">
    <source>
        <dbReference type="PROSITE" id="PS50886"/>
    </source>
</evidence>
<dbReference type="SUPFAM" id="SSF55681">
    <property type="entry name" value="Class II aaRS and biotin synthetases"/>
    <property type="match status" value="1"/>
</dbReference>
<dbReference type="InterPro" id="IPR020825">
    <property type="entry name" value="Phe-tRNA_synthase-like_B3/B4"/>
</dbReference>
<keyword evidence="5 16" id="KW-0820">tRNA-binding</keyword>
<evidence type="ECO:0000256" key="10">
    <source>
        <dbReference type="ARBA" id="ARBA00022842"/>
    </source>
</evidence>
<proteinExistence type="inferred from homology"/>
<keyword evidence="21" id="KW-1185">Reference proteome</keyword>
<evidence type="ECO:0000256" key="11">
    <source>
        <dbReference type="ARBA" id="ARBA00022884"/>
    </source>
</evidence>
<evidence type="ECO:0000256" key="15">
    <source>
        <dbReference type="HAMAP-Rule" id="MF_00283"/>
    </source>
</evidence>
<accession>A0A1M7ETK5</accession>
<dbReference type="PROSITE" id="PS50886">
    <property type="entry name" value="TRBD"/>
    <property type="match status" value="1"/>
</dbReference>
<dbReference type="GO" id="GO:0004826">
    <property type="term" value="F:phenylalanine-tRNA ligase activity"/>
    <property type="evidence" value="ECO:0007669"/>
    <property type="project" value="UniProtKB-UniRule"/>
</dbReference>
<evidence type="ECO:0000259" key="19">
    <source>
        <dbReference type="PROSITE" id="PS51483"/>
    </source>
</evidence>
<dbReference type="SMART" id="SM00873">
    <property type="entry name" value="B3_4"/>
    <property type="match status" value="1"/>
</dbReference>
<dbReference type="FunCoup" id="A0A1M7ETK5">
    <property type="interactions" value="508"/>
</dbReference>
<dbReference type="FunFam" id="3.30.56.10:FF:000002">
    <property type="entry name" value="Phenylalanine--tRNA ligase beta subunit"/>
    <property type="match status" value="1"/>
</dbReference>
<dbReference type="InterPro" id="IPR009061">
    <property type="entry name" value="DNA-bd_dom_put_sf"/>
</dbReference>
<evidence type="ECO:0000256" key="16">
    <source>
        <dbReference type="PROSITE-ProRule" id="PRU00209"/>
    </source>
</evidence>
<evidence type="ECO:0000256" key="1">
    <source>
        <dbReference type="ARBA" id="ARBA00004496"/>
    </source>
</evidence>
<name>A0A1M7ETK5_9GAMM</name>
<evidence type="ECO:0000313" key="20">
    <source>
        <dbReference type="EMBL" id="SHL95175.1"/>
    </source>
</evidence>
<dbReference type="InterPro" id="IPR005121">
    <property type="entry name" value="Fdx_antiC-bd"/>
</dbReference>
<evidence type="ECO:0000313" key="21">
    <source>
        <dbReference type="Proteomes" id="UP000190911"/>
    </source>
</evidence>
<dbReference type="OrthoDB" id="9805455at2"/>
<feature type="binding site" evidence="15">
    <location>
        <position position="464"/>
    </location>
    <ligand>
        <name>Mg(2+)</name>
        <dbReference type="ChEBI" id="CHEBI:18420"/>
        <note>shared with alpha subunit</note>
    </ligand>
</feature>
<feature type="binding site" evidence="15">
    <location>
        <position position="461"/>
    </location>
    <ligand>
        <name>Mg(2+)</name>
        <dbReference type="ChEBI" id="CHEBI:18420"/>
        <note>shared with alpha subunit</note>
    </ligand>
</feature>
<evidence type="ECO:0000256" key="8">
    <source>
        <dbReference type="ARBA" id="ARBA00022741"/>
    </source>
</evidence>
<dbReference type="InterPro" id="IPR033714">
    <property type="entry name" value="tRNA_bind_bactPheRS"/>
</dbReference>
<feature type="domain" description="TRNA-binding" evidence="17">
    <location>
        <begin position="39"/>
        <end position="149"/>
    </location>
</feature>
<dbReference type="FunFam" id="3.30.930.10:FF:000022">
    <property type="entry name" value="Phenylalanine--tRNA ligase beta subunit"/>
    <property type="match status" value="1"/>
</dbReference>
<evidence type="ECO:0000256" key="4">
    <source>
        <dbReference type="ARBA" id="ARBA00022490"/>
    </source>
</evidence>
<dbReference type="Pfam" id="PF03483">
    <property type="entry name" value="B3_4"/>
    <property type="match status" value="1"/>
</dbReference>
<evidence type="ECO:0000259" key="18">
    <source>
        <dbReference type="PROSITE" id="PS51447"/>
    </source>
</evidence>
<dbReference type="NCBIfam" id="TIGR00472">
    <property type="entry name" value="pheT_bact"/>
    <property type="match status" value="1"/>
</dbReference>
<comment type="cofactor">
    <cofactor evidence="15">
        <name>Mg(2+)</name>
        <dbReference type="ChEBI" id="CHEBI:18420"/>
    </cofactor>
    <text evidence="15">Binds 2 magnesium ions per tetramer.</text>
</comment>
<dbReference type="Gene3D" id="3.30.70.380">
    <property type="entry name" value="Ferrodoxin-fold anticodon-binding domain"/>
    <property type="match status" value="1"/>
</dbReference>
<dbReference type="FunFam" id="2.40.50.140:FF:000045">
    <property type="entry name" value="Phenylalanine--tRNA ligase beta subunit"/>
    <property type="match status" value="1"/>
</dbReference>
<keyword evidence="12 15" id="KW-0648">Protein biosynthesis</keyword>
<keyword evidence="7 15" id="KW-0479">Metal-binding</keyword>
<dbReference type="CDD" id="cd00769">
    <property type="entry name" value="PheRS_beta_core"/>
    <property type="match status" value="1"/>
</dbReference>
<dbReference type="PROSITE" id="PS51483">
    <property type="entry name" value="B5"/>
    <property type="match status" value="1"/>
</dbReference>
<dbReference type="PANTHER" id="PTHR10947:SF0">
    <property type="entry name" value="PHENYLALANINE--TRNA LIGASE BETA SUBUNIT"/>
    <property type="match status" value="1"/>
</dbReference>
<dbReference type="Pfam" id="PF17759">
    <property type="entry name" value="tRNA_synthFbeta"/>
    <property type="match status" value="1"/>
</dbReference>
<dbReference type="PANTHER" id="PTHR10947">
    <property type="entry name" value="PHENYLALANYL-TRNA SYNTHETASE BETA CHAIN AND LEUCINE-RICH REPEAT-CONTAINING PROTEIN 47"/>
    <property type="match status" value="1"/>
</dbReference>
<dbReference type="EMBL" id="LT670847">
    <property type="protein sequence ID" value="SHL95175.1"/>
    <property type="molecule type" value="Genomic_DNA"/>
</dbReference>
<dbReference type="InParanoid" id="A0A1M7ETK5"/>
<dbReference type="PROSITE" id="PS51447">
    <property type="entry name" value="FDX_ACB"/>
    <property type="match status" value="1"/>
</dbReference>
<comment type="subcellular location">
    <subcellularLocation>
        <location evidence="1 15">Cytoplasm</location>
    </subcellularLocation>
</comment>
<dbReference type="InterPro" id="IPR045060">
    <property type="entry name" value="Phe-tRNA-ligase_IIc_bsu"/>
</dbReference>
<gene>
    <name evidence="15" type="primary">pheT</name>
    <name evidence="20" type="ORF">SAMN05878437_0433</name>
</gene>
<dbReference type="Gene3D" id="3.30.930.10">
    <property type="entry name" value="Bira Bifunctional Protein, Domain 2"/>
    <property type="match status" value="1"/>
</dbReference>
<feature type="domain" description="FDX-ACB" evidence="18">
    <location>
        <begin position="699"/>
        <end position="792"/>
    </location>
</feature>
<dbReference type="RefSeq" id="WP_079550926.1">
    <property type="nucleotide sequence ID" value="NZ_LT670847.1"/>
</dbReference>
<keyword evidence="6 15" id="KW-0436">Ligase</keyword>
<dbReference type="SUPFAM" id="SSF54991">
    <property type="entry name" value="Anticodon-binding domain of PheRS"/>
    <property type="match status" value="1"/>
</dbReference>
<keyword evidence="13 15" id="KW-0030">Aminoacyl-tRNA synthetase</keyword>
<evidence type="ECO:0000256" key="14">
    <source>
        <dbReference type="ARBA" id="ARBA00049255"/>
    </source>
</evidence>
<dbReference type="Pfam" id="PF03147">
    <property type="entry name" value="FDX-ACB"/>
    <property type="match status" value="1"/>
</dbReference>
<protein>
    <recommendedName>
        <fullName evidence="15">Phenylalanine--tRNA ligase beta subunit</fullName>
        <ecNumber evidence="15">6.1.1.20</ecNumber>
    </recommendedName>
    <alternativeName>
        <fullName evidence="15">Phenylalanyl-tRNA synthetase beta subunit</fullName>
        <shortName evidence="15">PheRS</shortName>
    </alternativeName>
</protein>
<dbReference type="GO" id="GO:0009328">
    <property type="term" value="C:phenylalanine-tRNA ligase complex"/>
    <property type="evidence" value="ECO:0007669"/>
    <property type="project" value="TreeGrafter"/>
</dbReference>
<dbReference type="Pfam" id="PF03484">
    <property type="entry name" value="B5"/>
    <property type="match status" value="1"/>
</dbReference>
<dbReference type="InterPro" id="IPR036690">
    <property type="entry name" value="Fdx_antiC-bd_sf"/>
</dbReference>
<dbReference type="GO" id="GO:0005524">
    <property type="term" value="F:ATP binding"/>
    <property type="evidence" value="ECO:0007669"/>
    <property type="project" value="UniProtKB-UniRule"/>
</dbReference>
<dbReference type="SUPFAM" id="SSF50249">
    <property type="entry name" value="Nucleic acid-binding proteins"/>
    <property type="match status" value="1"/>
</dbReference>
<sequence length="793" mass="85657">MKFSEQWLREWVSPQLDTQAMADQITMAGLEVDAIEPVAKAFSGVVVAEVLSKEQHPDADKLNVCTVNDGSPEPVQVVCGAPNVAVGQKVPFAQVGGVLPGDFKIKKAKLRGVESRGMICADSELGLAEEASPGIFVLPASAPTGEDFRRYMGLDDTTIEVDLTPNRGDCLSLKGLAREVGALNRLAVTLPETQPVAVSIDATLPVQIEAAEQCPRYVGRVVEGVDVSAPTPLWMVERLRRSGVRSIDPVVDITNYVMLELGQPLHAFDRDNLEGGIIVRQAHDGERLALLDGQEMTLRPETLLIADHQKPLAIAGIMGGEGSGVSPATRSIFLESAFFSPLAIAGQARSYGLHTDASHRFERGVDPQLTADAIERATALLLDICGGSAGALIDVKSEAHLPTPPRITLRAARLEKILGKALAAHDVGDILTRLGFDVSVTADGWDVGAPSWRFDAAIEEDLIEEVARIHGYNNFPVRRPAARLALRPGNEAGVTQAQLRRQMVARGYQEAITYSFVAPELQATLLPDAVSPTLANPISSDLSVMRASLFPGLVRALDYNLNRQQTRVRLFETGLVFNGHLDNLRQTPMLGALACGSRYPEGWSGNREPVDFYDIKGDLESLFALGSCPEDWRMESAEHPSLHPGQCARILYRGQEAGWLGTLHPEVRARLGLKADAVGFEVSMDALSNGRVPAFVPLSRYPEVRRDLAFTVAQSVPVQSLLDTAAANAGEHLTATRLFDVYAGKGVAEGDKSIALGLTWQHPSRTLNDDEINQLVDSIVEQVQHGFNAVLRG</sequence>
<comment type="subunit">
    <text evidence="3 15">Tetramer of two alpha and two beta subunits.</text>
</comment>
<keyword evidence="8 15" id="KW-0547">Nucleotide-binding</keyword>
<keyword evidence="10 15" id="KW-0460">Magnesium</keyword>
<evidence type="ECO:0000256" key="3">
    <source>
        <dbReference type="ARBA" id="ARBA00011209"/>
    </source>
</evidence>
<evidence type="ECO:0000256" key="13">
    <source>
        <dbReference type="ARBA" id="ARBA00023146"/>
    </source>
</evidence>
<reference evidence="20 21" key="1">
    <citation type="submission" date="2016-11" db="EMBL/GenBank/DDBJ databases">
        <authorList>
            <person name="Jaros S."/>
            <person name="Januszkiewicz K."/>
            <person name="Wedrychowicz H."/>
        </authorList>
    </citation>
    <scope>NUCLEOTIDE SEQUENCE [LARGE SCALE GENOMIC DNA]</scope>
    <source>
        <strain evidence="20 21">ACAM 12</strain>
    </source>
</reference>
<dbReference type="InterPro" id="IPR041616">
    <property type="entry name" value="PheRS_beta_core"/>
</dbReference>
<dbReference type="FunFam" id="3.50.40.10:FF:000001">
    <property type="entry name" value="Phenylalanine--tRNA ligase beta subunit"/>
    <property type="match status" value="1"/>
</dbReference>
<dbReference type="InterPro" id="IPR004532">
    <property type="entry name" value="Phe-tRNA-ligase_IIc_bsu_bact"/>
</dbReference>
<comment type="similarity">
    <text evidence="2 15">Belongs to the phenylalanyl-tRNA synthetase beta subunit family. Type 1 subfamily.</text>
</comment>
<dbReference type="InterPro" id="IPR005147">
    <property type="entry name" value="tRNA_synthase_B5-dom"/>
</dbReference>
<keyword evidence="9 15" id="KW-0067">ATP-binding</keyword>
<dbReference type="CDD" id="cd02796">
    <property type="entry name" value="tRNA_bind_bactPheRS"/>
    <property type="match status" value="1"/>
</dbReference>
<dbReference type="EC" id="6.1.1.20" evidence="15"/>